<evidence type="ECO:0000313" key="3">
    <source>
        <dbReference type="Proteomes" id="UP001449657"/>
    </source>
</evidence>
<protein>
    <submittedName>
        <fullName evidence="2">Crp/Fnr family transcriptional regulator</fullName>
    </submittedName>
</protein>
<dbReference type="CDD" id="cd00038">
    <property type="entry name" value="CAP_ED"/>
    <property type="match status" value="1"/>
</dbReference>
<gene>
    <name evidence="2" type="ORF">WJU22_20630</name>
</gene>
<dbReference type="PROSITE" id="PS50042">
    <property type="entry name" value="CNMP_BINDING_3"/>
    <property type="match status" value="1"/>
</dbReference>
<feature type="domain" description="Cyclic nucleotide-binding" evidence="1">
    <location>
        <begin position="24"/>
        <end position="108"/>
    </location>
</feature>
<keyword evidence="3" id="KW-1185">Reference proteome</keyword>
<dbReference type="Gene3D" id="2.60.120.10">
    <property type="entry name" value="Jelly Rolls"/>
    <property type="match status" value="1"/>
</dbReference>
<accession>A0ABZ2YZ70</accession>
<reference evidence="2 3" key="1">
    <citation type="submission" date="2024-03" db="EMBL/GenBank/DDBJ databases">
        <title>Chitinophaga caseinilytica sp. nov., a casein hydrolysing bacterium isolated from forest soil.</title>
        <authorList>
            <person name="Lee D.S."/>
            <person name="Han D.M."/>
            <person name="Baek J.H."/>
            <person name="Choi D.G."/>
            <person name="Jeon J.H."/>
            <person name="Jeon C.O."/>
        </authorList>
    </citation>
    <scope>NUCLEOTIDE SEQUENCE [LARGE SCALE GENOMIC DNA]</scope>
    <source>
        <strain evidence="2 3">KACC 19118</strain>
    </source>
</reference>
<dbReference type="InterPro" id="IPR014710">
    <property type="entry name" value="RmlC-like_jellyroll"/>
</dbReference>
<dbReference type="Pfam" id="PF00027">
    <property type="entry name" value="cNMP_binding"/>
    <property type="match status" value="1"/>
</dbReference>
<dbReference type="RefSeq" id="WP_341840062.1">
    <property type="nucleotide sequence ID" value="NZ_CP149792.1"/>
</dbReference>
<dbReference type="EMBL" id="CP150096">
    <property type="protein sequence ID" value="WZN45309.1"/>
    <property type="molecule type" value="Genomic_DNA"/>
</dbReference>
<dbReference type="InterPro" id="IPR018490">
    <property type="entry name" value="cNMP-bd_dom_sf"/>
</dbReference>
<evidence type="ECO:0000313" key="2">
    <source>
        <dbReference type="EMBL" id="WZN45309.1"/>
    </source>
</evidence>
<organism evidence="2 3">
    <name type="scientific">Chitinophaga caseinilytica</name>
    <dbReference type="NCBI Taxonomy" id="2267521"/>
    <lineage>
        <taxon>Bacteria</taxon>
        <taxon>Pseudomonadati</taxon>
        <taxon>Bacteroidota</taxon>
        <taxon>Chitinophagia</taxon>
        <taxon>Chitinophagales</taxon>
        <taxon>Chitinophagaceae</taxon>
        <taxon>Chitinophaga</taxon>
    </lineage>
</organism>
<sequence>MASSRLAEYLANNTHIGIESATGLAASLKTVSVPKGAFLLRQGEVCRNSFFVEEGLLRYYSIDDKGKEHILQFAPESWIVSDRESVYFGNPSKYFIQALEDSRVISLDEAFVLDISRHDPAFTEANNRLLHNHIRHLQDRVNELLSFTAEARYLRFIELYPSLLLRVPQSMVASYLGIAPESLSRVRKEMAQRHHGS</sequence>
<dbReference type="SUPFAM" id="SSF51206">
    <property type="entry name" value="cAMP-binding domain-like"/>
    <property type="match status" value="1"/>
</dbReference>
<dbReference type="InterPro" id="IPR000595">
    <property type="entry name" value="cNMP-bd_dom"/>
</dbReference>
<name>A0ABZ2YZ70_9BACT</name>
<proteinExistence type="predicted"/>
<dbReference type="Proteomes" id="UP001449657">
    <property type="component" value="Chromosome"/>
</dbReference>
<evidence type="ECO:0000259" key="1">
    <source>
        <dbReference type="PROSITE" id="PS50042"/>
    </source>
</evidence>